<comment type="caution">
    <text evidence="2">The sequence shown here is derived from an EMBL/GenBank/DDBJ whole genome shotgun (WGS) entry which is preliminary data.</text>
</comment>
<protein>
    <recommendedName>
        <fullName evidence="1">DUF6533 domain-containing protein</fullName>
    </recommendedName>
</protein>
<organism evidence="2 3">
    <name type="scientific">Agaricus bisporus var. burnettii</name>
    <dbReference type="NCBI Taxonomy" id="192524"/>
    <lineage>
        <taxon>Eukaryota</taxon>
        <taxon>Fungi</taxon>
        <taxon>Dikarya</taxon>
        <taxon>Basidiomycota</taxon>
        <taxon>Agaricomycotina</taxon>
        <taxon>Agaricomycetes</taxon>
        <taxon>Agaricomycetidae</taxon>
        <taxon>Agaricales</taxon>
        <taxon>Agaricineae</taxon>
        <taxon>Agaricaceae</taxon>
        <taxon>Agaricus</taxon>
    </lineage>
</organism>
<name>A0A8H7C499_AGABI</name>
<dbReference type="InterPro" id="IPR045340">
    <property type="entry name" value="DUF6533"/>
</dbReference>
<dbReference type="AlphaFoldDB" id="A0A8H7C499"/>
<dbReference type="Proteomes" id="UP000629468">
    <property type="component" value="Unassembled WGS sequence"/>
</dbReference>
<evidence type="ECO:0000313" key="2">
    <source>
        <dbReference type="EMBL" id="KAF7761908.1"/>
    </source>
</evidence>
<accession>A0A8H7C499</accession>
<gene>
    <name evidence="2" type="ORF">Agabi119p4_9900</name>
</gene>
<dbReference type="EMBL" id="JABXXO010000013">
    <property type="protein sequence ID" value="KAF7761908.1"/>
    <property type="molecule type" value="Genomic_DNA"/>
</dbReference>
<feature type="domain" description="DUF6533" evidence="1">
    <location>
        <begin position="22"/>
        <end position="56"/>
    </location>
</feature>
<evidence type="ECO:0000259" key="1">
    <source>
        <dbReference type="Pfam" id="PF20151"/>
    </source>
</evidence>
<evidence type="ECO:0000313" key="3">
    <source>
        <dbReference type="Proteomes" id="UP000629468"/>
    </source>
</evidence>
<reference evidence="2 3" key="1">
    <citation type="journal article" name="Sci. Rep.">
        <title>Telomere-to-telomere assembled and centromere annotated genomes of the two main subspecies of the button mushroom Agaricus bisporus reveal especially polymorphic chromosome ends.</title>
        <authorList>
            <person name="Sonnenberg A.S.M."/>
            <person name="Sedaghat-Telgerd N."/>
            <person name="Lavrijssen B."/>
            <person name="Ohm R.A."/>
            <person name="Hendrickx P.M."/>
            <person name="Scholtmeijer K."/>
            <person name="Baars J.J.P."/>
            <person name="van Peer A."/>
        </authorList>
    </citation>
    <scope>NUCLEOTIDE SEQUENCE [LARGE SCALE GENOMIC DNA]</scope>
    <source>
        <strain evidence="2 3">H119_p4</strain>
    </source>
</reference>
<sequence>MDALEDVLADYQSTRLQWKLAAISMTILAYEYFLTFPYEVERFWPRRLKNSFYFFNERDEYDGTGFHRTRSCSFNWSSFLFFSNRYIALFGHFPVMVELFWRTRGGDLDDVKVNSSLPPKLPPLI</sequence>
<proteinExistence type="predicted"/>
<dbReference type="Pfam" id="PF20151">
    <property type="entry name" value="DUF6533"/>
    <property type="match status" value="1"/>
</dbReference>